<sequence length="267" mass="29517">MRLQAFIGSLTLSGVAVAFSDATPWILYSTASFPSTSDAQLQSSSDVLRNTKDILSRCPTDYYVLATQPGMNAADLHHNQFSDMPLLHQSVTLDDRIQGKYIVSEVVGDIKDGNLVNFVKNACSQHGKQAVVEQVSLGQLPQENRARALLLNDHILGERISKDNGHESFTILFYATRPEPAYEAQFDEAVHQDLRRATHDSDAVFKTDNRPLFEKYQFFTPGIFMGLITTIVLFSILGVGIKGLGSLQVSYGAFEKDMGPSAQKKQQ</sequence>
<protein>
    <recommendedName>
        <fullName evidence="3">Protein BIG1</fullName>
    </recommendedName>
</protein>
<feature type="chain" id="PRO_5007897511" description="Protein BIG1" evidence="11">
    <location>
        <begin position="19"/>
        <end position="267"/>
    </location>
</feature>
<dbReference type="EMBL" id="AZHF01000003">
    <property type="protein sequence ID" value="OAA77424.1"/>
    <property type="molecule type" value="Genomic_DNA"/>
</dbReference>
<gene>
    <name evidence="13" type="ORF">LEL_04247</name>
</gene>
<feature type="signal peptide" evidence="11">
    <location>
        <begin position="1"/>
        <end position="18"/>
    </location>
</feature>
<dbReference type="PANTHER" id="PTHR28285">
    <property type="entry name" value="PROTEIN BIG1"/>
    <property type="match status" value="1"/>
</dbReference>
<dbReference type="InterPro" id="IPR046756">
    <property type="entry name" value="VAS1/VOA1_TM"/>
</dbReference>
<accession>A0A168H7W0</accession>
<evidence type="ECO:0000256" key="2">
    <source>
        <dbReference type="ARBA" id="ARBA00008203"/>
    </source>
</evidence>
<evidence type="ECO:0000313" key="14">
    <source>
        <dbReference type="Proteomes" id="UP000076881"/>
    </source>
</evidence>
<dbReference type="GO" id="GO:0071555">
    <property type="term" value="P:cell wall organization"/>
    <property type="evidence" value="ECO:0007669"/>
    <property type="project" value="UniProtKB-KW"/>
</dbReference>
<evidence type="ECO:0000256" key="4">
    <source>
        <dbReference type="ARBA" id="ARBA00022692"/>
    </source>
</evidence>
<evidence type="ECO:0000256" key="3">
    <source>
        <dbReference type="ARBA" id="ARBA00022089"/>
    </source>
</evidence>
<keyword evidence="9" id="KW-0961">Cell wall biogenesis/degradation</keyword>
<dbReference type="Proteomes" id="UP000076881">
    <property type="component" value="Unassembled WGS sequence"/>
</dbReference>
<feature type="transmembrane region" description="Helical" evidence="10">
    <location>
        <begin position="218"/>
        <end position="241"/>
    </location>
</feature>
<keyword evidence="14" id="KW-1185">Reference proteome</keyword>
<keyword evidence="6" id="KW-0256">Endoplasmic reticulum</keyword>
<dbReference type="GO" id="GO:0009272">
    <property type="term" value="P:fungal-type cell wall biogenesis"/>
    <property type="evidence" value="ECO:0007669"/>
    <property type="project" value="TreeGrafter"/>
</dbReference>
<evidence type="ECO:0000256" key="10">
    <source>
        <dbReference type="SAM" id="Phobius"/>
    </source>
</evidence>
<dbReference type="OrthoDB" id="9985059at2759"/>
<keyword evidence="8 10" id="KW-0472">Membrane</keyword>
<name>A0A168H7W0_CORDF</name>
<evidence type="ECO:0000259" key="12">
    <source>
        <dbReference type="Pfam" id="PF20520"/>
    </source>
</evidence>
<evidence type="ECO:0000256" key="9">
    <source>
        <dbReference type="ARBA" id="ARBA00023316"/>
    </source>
</evidence>
<evidence type="ECO:0000256" key="5">
    <source>
        <dbReference type="ARBA" id="ARBA00022729"/>
    </source>
</evidence>
<feature type="domain" description="V-type proton ATPase subunit S1/VOA1 transmembrane" evidence="12">
    <location>
        <begin position="217"/>
        <end position="256"/>
    </location>
</feature>
<evidence type="ECO:0000256" key="7">
    <source>
        <dbReference type="ARBA" id="ARBA00022989"/>
    </source>
</evidence>
<comment type="subcellular location">
    <subcellularLocation>
        <location evidence="1">Endoplasmic reticulum membrane</location>
        <topology evidence="1">Single-pass type I membrane protein</topology>
    </subcellularLocation>
</comment>
<evidence type="ECO:0000256" key="8">
    <source>
        <dbReference type="ARBA" id="ARBA00023136"/>
    </source>
</evidence>
<keyword evidence="4 10" id="KW-0812">Transmembrane</keyword>
<dbReference type="InterPro" id="IPR037654">
    <property type="entry name" value="Big1"/>
</dbReference>
<evidence type="ECO:0000256" key="11">
    <source>
        <dbReference type="SAM" id="SignalP"/>
    </source>
</evidence>
<comment type="caution">
    <text evidence="13">The sequence shown here is derived from an EMBL/GenBank/DDBJ whole genome shotgun (WGS) entry which is preliminary data.</text>
</comment>
<dbReference type="GO" id="GO:0005789">
    <property type="term" value="C:endoplasmic reticulum membrane"/>
    <property type="evidence" value="ECO:0007669"/>
    <property type="project" value="UniProtKB-SubCell"/>
</dbReference>
<evidence type="ECO:0000256" key="1">
    <source>
        <dbReference type="ARBA" id="ARBA00004115"/>
    </source>
</evidence>
<reference evidence="13 14" key="1">
    <citation type="journal article" date="2016" name="Genome Biol. Evol.">
        <title>Divergent and convergent evolution of fungal pathogenicity.</title>
        <authorList>
            <person name="Shang Y."/>
            <person name="Xiao G."/>
            <person name="Zheng P."/>
            <person name="Cen K."/>
            <person name="Zhan S."/>
            <person name="Wang C."/>
        </authorList>
    </citation>
    <scope>NUCLEOTIDE SEQUENCE [LARGE SCALE GENOMIC DNA]</scope>
    <source>
        <strain evidence="13 14">RCEF 1005</strain>
    </source>
</reference>
<dbReference type="PANTHER" id="PTHR28285:SF1">
    <property type="entry name" value="PROTEIN BIG1"/>
    <property type="match status" value="1"/>
</dbReference>
<keyword evidence="5 11" id="KW-0732">Signal</keyword>
<dbReference type="Pfam" id="PF20520">
    <property type="entry name" value="Ac45-VOA1_TM"/>
    <property type="match status" value="1"/>
</dbReference>
<dbReference type="GO" id="GO:0006078">
    <property type="term" value="P:(1-&gt;6)-beta-D-glucan biosynthetic process"/>
    <property type="evidence" value="ECO:0007669"/>
    <property type="project" value="TreeGrafter"/>
</dbReference>
<evidence type="ECO:0000256" key="6">
    <source>
        <dbReference type="ARBA" id="ARBA00022824"/>
    </source>
</evidence>
<organism evidence="13 14">
    <name type="scientific">Akanthomyces lecanii RCEF 1005</name>
    <dbReference type="NCBI Taxonomy" id="1081108"/>
    <lineage>
        <taxon>Eukaryota</taxon>
        <taxon>Fungi</taxon>
        <taxon>Dikarya</taxon>
        <taxon>Ascomycota</taxon>
        <taxon>Pezizomycotina</taxon>
        <taxon>Sordariomycetes</taxon>
        <taxon>Hypocreomycetidae</taxon>
        <taxon>Hypocreales</taxon>
        <taxon>Cordycipitaceae</taxon>
        <taxon>Akanthomyces</taxon>
        <taxon>Cordyceps confragosa</taxon>
    </lineage>
</organism>
<keyword evidence="7 10" id="KW-1133">Transmembrane helix</keyword>
<dbReference type="STRING" id="1081108.A0A168H7W0"/>
<proteinExistence type="inferred from homology"/>
<dbReference type="AlphaFoldDB" id="A0A168H7W0"/>
<comment type="similarity">
    <text evidence="2">Belongs to the BIG1 family.</text>
</comment>
<evidence type="ECO:0000313" key="13">
    <source>
        <dbReference type="EMBL" id="OAA77424.1"/>
    </source>
</evidence>